<dbReference type="Gene3D" id="3.40.50.300">
    <property type="entry name" value="P-loop containing nucleotide triphosphate hydrolases"/>
    <property type="match status" value="1"/>
</dbReference>
<evidence type="ECO:0000256" key="3">
    <source>
        <dbReference type="ARBA" id="ARBA00022840"/>
    </source>
</evidence>
<evidence type="ECO:0000256" key="4">
    <source>
        <dbReference type="SAM" id="MobiDB-lite"/>
    </source>
</evidence>
<comment type="similarity">
    <text evidence="1">Belongs to the ABC transporter superfamily.</text>
</comment>
<gene>
    <name evidence="6" type="ORF">GCM10023205_54670</name>
</gene>
<sequence>MALSPRPALSPRATPPPRTAGAGARSAVPHTPDRGFAVAEDGTRNPDNDVLRAHDVTVTRGPATILRRMSVGIRADETFAVTGPTGAGKSALLAVLSGVIAPDAGQVWFNGRPLHTLGDRARGELRRTHFGMLDGRARLMPELTVLENVALPLLLEPGTRGTAFAAARHWMGRLDVLDHADQRPHQLPPALLRRIAVARALVVRPDVVFADEPGLGLHGAELDHLMRILVSASRSHGIALVLATDDPQVARHADRTLELRDGRPAPVRTDA</sequence>
<dbReference type="EMBL" id="BAABHS010000021">
    <property type="protein sequence ID" value="GAA4979247.1"/>
    <property type="molecule type" value="Genomic_DNA"/>
</dbReference>
<proteinExistence type="inferred from homology"/>
<dbReference type="PANTHER" id="PTHR24220:SF689">
    <property type="entry name" value="LIPOPROTEIN-RELEASING SYSTEM ATP-BINDING PROTEIN LOLD"/>
    <property type="match status" value="1"/>
</dbReference>
<keyword evidence="7" id="KW-1185">Reference proteome</keyword>
<organism evidence="6 7">
    <name type="scientific">Yinghuangia aomiensis</name>
    <dbReference type="NCBI Taxonomy" id="676205"/>
    <lineage>
        <taxon>Bacteria</taxon>
        <taxon>Bacillati</taxon>
        <taxon>Actinomycetota</taxon>
        <taxon>Actinomycetes</taxon>
        <taxon>Kitasatosporales</taxon>
        <taxon>Streptomycetaceae</taxon>
        <taxon>Yinghuangia</taxon>
    </lineage>
</organism>
<feature type="domain" description="ABC transporter" evidence="5">
    <location>
        <begin position="51"/>
        <end position="269"/>
    </location>
</feature>
<dbReference type="RefSeq" id="WP_345678351.1">
    <property type="nucleotide sequence ID" value="NZ_BAABHS010000021.1"/>
</dbReference>
<dbReference type="GO" id="GO:0005524">
    <property type="term" value="F:ATP binding"/>
    <property type="evidence" value="ECO:0007669"/>
    <property type="project" value="UniProtKB-KW"/>
</dbReference>
<evidence type="ECO:0000259" key="5">
    <source>
        <dbReference type="PROSITE" id="PS50893"/>
    </source>
</evidence>
<dbReference type="Pfam" id="PF00005">
    <property type="entry name" value="ABC_tran"/>
    <property type="match status" value="1"/>
</dbReference>
<name>A0ABP9HUT9_9ACTN</name>
<dbReference type="PROSITE" id="PS50893">
    <property type="entry name" value="ABC_TRANSPORTER_2"/>
    <property type="match status" value="1"/>
</dbReference>
<dbReference type="InterPro" id="IPR003439">
    <property type="entry name" value="ABC_transporter-like_ATP-bd"/>
</dbReference>
<dbReference type="PANTHER" id="PTHR24220">
    <property type="entry name" value="IMPORT ATP-BINDING PROTEIN"/>
    <property type="match status" value="1"/>
</dbReference>
<dbReference type="SUPFAM" id="SSF52540">
    <property type="entry name" value="P-loop containing nucleoside triphosphate hydrolases"/>
    <property type="match status" value="1"/>
</dbReference>
<dbReference type="SMART" id="SM00382">
    <property type="entry name" value="AAA"/>
    <property type="match status" value="1"/>
</dbReference>
<feature type="region of interest" description="Disordered" evidence="4">
    <location>
        <begin position="1"/>
        <end position="49"/>
    </location>
</feature>
<evidence type="ECO:0000256" key="1">
    <source>
        <dbReference type="ARBA" id="ARBA00005417"/>
    </source>
</evidence>
<dbReference type="InterPro" id="IPR027417">
    <property type="entry name" value="P-loop_NTPase"/>
</dbReference>
<feature type="compositionally biased region" description="Low complexity" evidence="4">
    <location>
        <begin position="1"/>
        <end position="12"/>
    </location>
</feature>
<evidence type="ECO:0000313" key="6">
    <source>
        <dbReference type="EMBL" id="GAA4979247.1"/>
    </source>
</evidence>
<dbReference type="InterPro" id="IPR015854">
    <property type="entry name" value="ABC_transpr_LolD-like"/>
</dbReference>
<reference evidence="7" key="1">
    <citation type="journal article" date="2019" name="Int. J. Syst. Evol. Microbiol.">
        <title>The Global Catalogue of Microorganisms (GCM) 10K type strain sequencing project: providing services to taxonomists for standard genome sequencing and annotation.</title>
        <authorList>
            <consortium name="The Broad Institute Genomics Platform"/>
            <consortium name="The Broad Institute Genome Sequencing Center for Infectious Disease"/>
            <person name="Wu L."/>
            <person name="Ma J."/>
        </authorList>
    </citation>
    <scope>NUCLEOTIDE SEQUENCE [LARGE SCALE GENOMIC DNA]</scope>
    <source>
        <strain evidence="7">JCM 17986</strain>
    </source>
</reference>
<keyword evidence="2" id="KW-0547">Nucleotide-binding</keyword>
<protein>
    <submittedName>
        <fullName evidence="6">ATP-binding cassette domain-containing protein</fullName>
    </submittedName>
</protein>
<evidence type="ECO:0000256" key="2">
    <source>
        <dbReference type="ARBA" id="ARBA00022741"/>
    </source>
</evidence>
<dbReference type="InterPro" id="IPR003593">
    <property type="entry name" value="AAA+_ATPase"/>
</dbReference>
<comment type="caution">
    <text evidence="6">The sequence shown here is derived from an EMBL/GenBank/DDBJ whole genome shotgun (WGS) entry which is preliminary data.</text>
</comment>
<keyword evidence="3 6" id="KW-0067">ATP-binding</keyword>
<evidence type="ECO:0000313" key="7">
    <source>
        <dbReference type="Proteomes" id="UP001500466"/>
    </source>
</evidence>
<dbReference type="Proteomes" id="UP001500466">
    <property type="component" value="Unassembled WGS sequence"/>
</dbReference>
<accession>A0ABP9HUT9</accession>